<comment type="caution">
    <text evidence="6">The sequence shown here is derived from an EMBL/GenBank/DDBJ whole genome shotgun (WGS) entry which is preliminary data.</text>
</comment>
<dbReference type="InterPro" id="IPR005471">
    <property type="entry name" value="Tscrpt_reg_IclR_N"/>
</dbReference>
<dbReference type="PROSITE" id="PS51078">
    <property type="entry name" value="ICLR_ED"/>
    <property type="match status" value="1"/>
</dbReference>
<dbReference type="Pfam" id="PF01614">
    <property type="entry name" value="IclR_C"/>
    <property type="match status" value="1"/>
</dbReference>
<evidence type="ECO:0000256" key="1">
    <source>
        <dbReference type="ARBA" id="ARBA00023015"/>
    </source>
</evidence>
<evidence type="ECO:0000256" key="3">
    <source>
        <dbReference type="ARBA" id="ARBA00023163"/>
    </source>
</evidence>
<dbReference type="Gene3D" id="1.10.10.10">
    <property type="entry name" value="Winged helix-like DNA-binding domain superfamily/Winged helix DNA-binding domain"/>
    <property type="match status" value="1"/>
</dbReference>
<dbReference type="PANTHER" id="PTHR30136:SF7">
    <property type="entry name" value="HTH-TYPE TRANSCRIPTIONAL REGULATOR KDGR-RELATED"/>
    <property type="match status" value="1"/>
</dbReference>
<evidence type="ECO:0000313" key="7">
    <source>
        <dbReference type="Proteomes" id="UP001595904"/>
    </source>
</evidence>
<evidence type="ECO:0000259" key="5">
    <source>
        <dbReference type="PROSITE" id="PS51078"/>
    </source>
</evidence>
<dbReference type="SUPFAM" id="SSF55781">
    <property type="entry name" value="GAF domain-like"/>
    <property type="match status" value="1"/>
</dbReference>
<organism evidence="6 7">
    <name type="scientific">Steroidobacter flavus</name>
    <dbReference type="NCBI Taxonomy" id="1842136"/>
    <lineage>
        <taxon>Bacteria</taxon>
        <taxon>Pseudomonadati</taxon>
        <taxon>Pseudomonadota</taxon>
        <taxon>Gammaproteobacteria</taxon>
        <taxon>Steroidobacterales</taxon>
        <taxon>Steroidobacteraceae</taxon>
        <taxon>Steroidobacter</taxon>
    </lineage>
</organism>
<dbReference type="InterPro" id="IPR036388">
    <property type="entry name" value="WH-like_DNA-bd_sf"/>
</dbReference>
<feature type="domain" description="HTH iclR-type" evidence="4">
    <location>
        <begin position="56"/>
        <end position="118"/>
    </location>
</feature>
<protein>
    <submittedName>
        <fullName evidence="6">IclR family transcriptional regulator</fullName>
    </submittedName>
</protein>
<dbReference type="Gene3D" id="3.30.450.40">
    <property type="match status" value="1"/>
</dbReference>
<dbReference type="InterPro" id="IPR014757">
    <property type="entry name" value="Tscrpt_reg_IclR_C"/>
</dbReference>
<dbReference type="InterPro" id="IPR029016">
    <property type="entry name" value="GAF-like_dom_sf"/>
</dbReference>
<dbReference type="PANTHER" id="PTHR30136">
    <property type="entry name" value="HELIX-TURN-HELIX TRANSCRIPTIONAL REGULATOR, ICLR FAMILY"/>
    <property type="match status" value="1"/>
</dbReference>
<reference evidence="7" key="1">
    <citation type="journal article" date="2019" name="Int. J. Syst. Evol. Microbiol.">
        <title>The Global Catalogue of Microorganisms (GCM) 10K type strain sequencing project: providing services to taxonomists for standard genome sequencing and annotation.</title>
        <authorList>
            <consortium name="The Broad Institute Genomics Platform"/>
            <consortium name="The Broad Institute Genome Sequencing Center for Infectious Disease"/>
            <person name="Wu L."/>
            <person name="Ma J."/>
        </authorList>
    </citation>
    <scope>NUCLEOTIDE SEQUENCE [LARGE SCALE GENOMIC DNA]</scope>
    <source>
        <strain evidence="7">CGMCC 1.10759</strain>
    </source>
</reference>
<keyword evidence="2" id="KW-0238">DNA-binding</keyword>
<dbReference type="Proteomes" id="UP001595904">
    <property type="component" value="Unassembled WGS sequence"/>
</dbReference>
<feature type="domain" description="IclR-ED" evidence="5">
    <location>
        <begin position="119"/>
        <end position="298"/>
    </location>
</feature>
<gene>
    <name evidence="6" type="ORF">ACFPN2_35005</name>
</gene>
<evidence type="ECO:0000259" key="4">
    <source>
        <dbReference type="PROSITE" id="PS51077"/>
    </source>
</evidence>
<dbReference type="InterPro" id="IPR050707">
    <property type="entry name" value="HTH_MetabolicPath_Reg"/>
</dbReference>
<name>A0ABV8T4G5_9GAMM</name>
<dbReference type="Pfam" id="PF09339">
    <property type="entry name" value="HTH_IclR"/>
    <property type="match status" value="1"/>
</dbReference>
<keyword evidence="1" id="KW-0805">Transcription regulation</keyword>
<evidence type="ECO:0000313" key="6">
    <source>
        <dbReference type="EMBL" id="MFC4314327.1"/>
    </source>
</evidence>
<dbReference type="InterPro" id="IPR036390">
    <property type="entry name" value="WH_DNA-bd_sf"/>
</dbReference>
<dbReference type="SUPFAM" id="SSF46785">
    <property type="entry name" value="Winged helix' DNA-binding domain"/>
    <property type="match status" value="1"/>
</dbReference>
<keyword evidence="7" id="KW-1185">Reference proteome</keyword>
<proteinExistence type="predicted"/>
<accession>A0ABV8T4G5</accession>
<evidence type="ECO:0000256" key="2">
    <source>
        <dbReference type="ARBA" id="ARBA00023125"/>
    </source>
</evidence>
<dbReference type="SMART" id="SM00346">
    <property type="entry name" value="HTH_ICLR"/>
    <property type="match status" value="1"/>
</dbReference>
<dbReference type="RefSeq" id="WP_380605413.1">
    <property type="nucleotide sequence ID" value="NZ_JBHSDU010000015.1"/>
</dbReference>
<dbReference type="PROSITE" id="PS51077">
    <property type="entry name" value="HTH_ICLR"/>
    <property type="match status" value="1"/>
</dbReference>
<dbReference type="EMBL" id="JBHSDU010000015">
    <property type="protein sequence ID" value="MFC4314327.1"/>
    <property type="molecule type" value="Genomic_DNA"/>
</dbReference>
<sequence>MKFSDENFSSMKITDDRLADAAQIVRTNETDDEGVDEMEAVPVTADESARPARYAVPALEKGLDILELLASSPTGLNLTAIASGLGRSTGEIYRILQFLEARDYIVRNRNSDSYSLSMRLFHLSHEHPPLRTLVAAAVPVMEELASMSGQSCHLAVLSRTNITIVAQIDSPLPIRYSVRLGAQFPATETSSGILLCAFLTDTARRTLFSQLAQVMDESALQAFQSKLGEVTSHGYEERPSLRIPGIVNYSFAVRDRHGHVIAALTVPYLPQRNNYAPPDGVRDMVAAAAAKLSAAIGFRDDSVA</sequence>
<keyword evidence="3" id="KW-0804">Transcription</keyword>